<protein>
    <submittedName>
        <fullName evidence="2">Uncharacterized protein</fullName>
    </submittedName>
</protein>
<proteinExistence type="predicted"/>
<dbReference type="RefSeq" id="WP_189505707.1">
    <property type="nucleotide sequence ID" value="NZ_BMZQ01000002.1"/>
</dbReference>
<evidence type="ECO:0000313" key="2">
    <source>
        <dbReference type="EMBL" id="GHD20028.1"/>
    </source>
</evidence>
<evidence type="ECO:0000256" key="1">
    <source>
        <dbReference type="SAM" id="SignalP"/>
    </source>
</evidence>
<feature type="chain" id="PRO_5035159263" evidence="1">
    <location>
        <begin position="26"/>
        <end position="178"/>
    </location>
</feature>
<name>A0A8J3DYQ6_9HYPH</name>
<reference evidence="2" key="1">
    <citation type="journal article" date="2014" name="Int. J. Syst. Evol. Microbiol.">
        <title>Complete genome sequence of Corynebacterium casei LMG S-19264T (=DSM 44701T), isolated from a smear-ripened cheese.</title>
        <authorList>
            <consortium name="US DOE Joint Genome Institute (JGI-PGF)"/>
            <person name="Walter F."/>
            <person name="Albersmeier A."/>
            <person name="Kalinowski J."/>
            <person name="Ruckert C."/>
        </authorList>
    </citation>
    <scope>NUCLEOTIDE SEQUENCE</scope>
    <source>
        <strain evidence="2">KCTC 42249</strain>
    </source>
</reference>
<dbReference type="Proteomes" id="UP000630142">
    <property type="component" value="Unassembled WGS sequence"/>
</dbReference>
<comment type="caution">
    <text evidence="2">The sequence shown here is derived from an EMBL/GenBank/DDBJ whole genome shotgun (WGS) entry which is preliminary data.</text>
</comment>
<gene>
    <name evidence="2" type="ORF">GCM10016234_32430</name>
</gene>
<feature type="signal peptide" evidence="1">
    <location>
        <begin position="1"/>
        <end position="25"/>
    </location>
</feature>
<reference evidence="2" key="2">
    <citation type="submission" date="2020-09" db="EMBL/GenBank/DDBJ databases">
        <authorList>
            <person name="Sun Q."/>
            <person name="Kim S."/>
        </authorList>
    </citation>
    <scope>NUCLEOTIDE SEQUENCE</scope>
    <source>
        <strain evidence="2">KCTC 42249</strain>
    </source>
</reference>
<sequence length="178" mass="19006">MKQSLIHVVSAAGLLLSGLFSAAFAEPARESRYTNLKECRLVESQEDEGGYSLSSCAGHGGYKLDVVDADARENIFVITPKGQKQSLQLPSRMGGGFSSLGDTIEWRGRVEGGTLHPTAMIARYRVEDPSGPGRPTSYLLVISLPGKPCLAAEIAPGPNQNERARAAADGKLYCLPED</sequence>
<accession>A0A8J3DYQ6</accession>
<keyword evidence="3" id="KW-1185">Reference proteome</keyword>
<dbReference type="AlphaFoldDB" id="A0A8J3DYQ6"/>
<organism evidence="2 3">
    <name type="scientific">Tianweitania populi</name>
    <dbReference type="NCBI Taxonomy" id="1607949"/>
    <lineage>
        <taxon>Bacteria</taxon>
        <taxon>Pseudomonadati</taxon>
        <taxon>Pseudomonadota</taxon>
        <taxon>Alphaproteobacteria</taxon>
        <taxon>Hyphomicrobiales</taxon>
        <taxon>Phyllobacteriaceae</taxon>
        <taxon>Tianweitania</taxon>
    </lineage>
</organism>
<dbReference type="EMBL" id="BMZQ01000002">
    <property type="protein sequence ID" value="GHD20028.1"/>
    <property type="molecule type" value="Genomic_DNA"/>
</dbReference>
<evidence type="ECO:0000313" key="3">
    <source>
        <dbReference type="Proteomes" id="UP000630142"/>
    </source>
</evidence>
<keyword evidence="1" id="KW-0732">Signal</keyword>